<evidence type="ECO:0000256" key="6">
    <source>
        <dbReference type="ARBA" id="ARBA00039970"/>
    </source>
</evidence>
<gene>
    <name evidence="9" type="ORF">RDp01_gp15</name>
</gene>
<keyword evidence="3" id="KW-0963">Cytoplasm</keyword>
<dbReference type="InterPro" id="IPR027417">
    <property type="entry name" value="P-loop_NTPase"/>
</dbReference>
<accession>A0A191VYG3</accession>
<keyword evidence="4" id="KW-0547">Nucleotide-binding</keyword>
<evidence type="ECO:0000313" key="9">
    <source>
        <dbReference type="EMBL" id="ANJ20749.1"/>
    </source>
</evidence>
<evidence type="ECO:0000256" key="5">
    <source>
        <dbReference type="ARBA" id="ARBA00022840"/>
    </source>
</evidence>
<dbReference type="InterPro" id="IPR051451">
    <property type="entry name" value="PhoH2-like"/>
</dbReference>
<dbReference type="PANTHER" id="PTHR30473">
    <property type="entry name" value="PROTEIN PHOH"/>
    <property type="match status" value="1"/>
</dbReference>
<dbReference type="InterPro" id="IPR003714">
    <property type="entry name" value="PhoH"/>
</dbReference>
<name>A0A191VYG3_9CAUD</name>
<evidence type="ECO:0000256" key="3">
    <source>
        <dbReference type="ARBA" id="ARBA00022490"/>
    </source>
</evidence>
<dbReference type="Gene3D" id="3.40.50.300">
    <property type="entry name" value="P-loop containing nucleotide triphosphate hydrolases"/>
    <property type="match status" value="1"/>
</dbReference>
<dbReference type="Proteomes" id="UP000259976">
    <property type="component" value="Segment"/>
</dbReference>
<feature type="region of interest" description="Disordered" evidence="7">
    <location>
        <begin position="1"/>
        <end position="25"/>
    </location>
</feature>
<organism evidence="9 10">
    <name type="scientific">Roseobacter phage RD-1410W1-01</name>
    <dbReference type="NCBI Taxonomy" id="1815984"/>
    <lineage>
        <taxon>Viruses</taxon>
        <taxon>Duplodnaviria</taxon>
        <taxon>Heunggongvirae</taxon>
        <taxon>Uroviricota</taxon>
        <taxon>Caudoviricetes</taxon>
        <taxon>Schitoviridae</taxon>
        <taxon>Rhodovirinae</taxon>
        <taxon>Aoqinvirus</taxon>
        <taxon>Aoqinvirus RD1410W101</taxon>
    </lineage>
</organism>
<reference evidence="9 10" key="1">
    <citation type="journal article" date="2016" name="Curr. Microbiol.">
        <title>Characterization and Complete Genome Sequences of Three N4-Like Roseobacter Phages Isolated from the South China Sea.</title>
        <authorList>
            <person name="Li B."/>
            <person name="Zhang S."/>
            <person name="Long L."/>
            <person name="Huang S."/>
        </authorList>
    </citation>
    <scope>NUCLEOTIDE SEQUENCE [LARGE SCALE GENOMIC DNA]</scope>
</reference>
<keyword evidence="10" id="KW-1185">Reference proteome</keyword>
<evidence type="ECO:0000256" key="1">
    <source>
        <dbReference type="ARBA" id="ARBA00004496"/>
    </source>
</evidence>
<feature type="compositionally biased region" description="Polar residues" evidence="7">
    <location>
        <begin position="7"/>
        <end position="16"/>
    </location>
</feature>
<protein>
    <recommendedName>
        <fullName evidence="6">PhoH-like protein</fullName>
    </recommendedName>
</protein>
<comment type="subcellular location">
    <subcellularLocation>
        <location evidence="1">Cytoplasm</location>
    </subcellularLocation>
</comment>
<evidence type="ECO:0000256" key="4">
    <source>
        <dbReference type="ARBA" id="ARBA00022741"/>
    </source>
</evidence>
<dbReference type="Pfam" id="PF02562">
    <property type="entry name" value="PhoH"/>
    <property type="match status" value="1"/>
</dbReference>
<proteinExistence type="inferred from homology"/>
<keyword evidence="5" id="KW-0067">ATP-binding</keyword>
<evidence type="ECO:0000313" key="10">
    <source>
        <dbReference type="Proteomes" id="UP000259976"/>
    </source>
</evidence>
<comment type="similarity">
    <text evidence="2">Belongs to the PhoH family.</text>
</comment>
<dbReference type="SUPFAM" id="SSF52540">
    <property type="entry name" value="P-loop containing nucleoside triphosphate hydrolases"/>
    <property type="match status" value="1"/>
</dbReference>
<dbReference type="EMBL" id="KU885989">
    <property type="protein sequence ID" value="ANJ20749.1"/>
    <property type="molecule type" value="Genomic_DNA"/>
</dbReference>
<dbReference type="GO" id="GO:0005524">
    <property type="term" value="F:ATP binding"/>
    <property type="evidence" value="ECO:0007669"/>
    <property type="project" value="UniProtKB-KW"/>
</dbReference>
<dbReference type="PANTHER" id="PTHR30473:SF1">
    <property type="entry name" value="PHOH-LIKE PROTEIN"/>
    <property type="match status" value="1"/>
</dbReference>
<feature type="domain" description="PhoH-like protein" evidence="8">
    <location>
        <begin position="32"/>
        <end position="230"/>
    </location>
</feature>
<evidence type="ECO:0000259" key="8">
    <source>
        <dbReference type="Pfam" id="PF02562"/>
    </source>
</evidence>
<evidence type="ECO:0000256" key="7">
    <source>
        <dbReference type="SAM" id="MobiDB-lite"/>
    </source>
</evidence>
<evidence type="ECO:0000256" key="2">
    <source>
        <dbReference type="ARBA" id="ARBA00010393"/>
    </source>
</evidence>
<sequence length="241" mass="27786">MKRQKNPPKNQQTETKPMTVRRKPRLRQVQFEAQTENQQTYADEIFDNDVVFGLGPAGTGKTFVALTCACNMFQMKQIKQIIITRPNVSSGEKSLGFFKGTKEEKIEEWMRPALKILYRHFGKDAVDFYREAGQILLEPLETMRGETFDDAFVLLDEAQNTTFADLEMFLTRIGQNSTVVVDGDIEQTDLHDRSGLRHVLEMVDGEFPVIEFDIEDIVRSALTKRFVKLFRAYRKDHNVPA</sequence>